<name>D6YT02_WADCW</name>
<dbReference type="KEGG" id="wch:wcw_1859"/>
<dbReference type="InterPro" id="IPR051453">
    <property type="entry name" value="MBL_Glyoxalase_II"/>
</dbReference>
<organism evidence="6 7">
    <name type="scientific">Waddlia chondrophila (strain ATCC VR-1470 / WSU 86-1044)</name>
    <dbReference type="NCBI Taxonomy" id="716544"/>
    <lineage>
        <taxon>Bacteria</taxon>
        <taxon>Pseudomonadati</taxon>
        <taxon>Chlamydiota</taxon>
        <taxon>Chlamydiia</taxon>
        <taxon>Parachlamydiales</taxon>
        <taxon>Waddliaceae</taxon>
        <taxon>Waddlia</taxon>
    </lineage>
</organism>
<dbReference type="AlphaFoldDB" id="D6YT02"/>
<evidence type="ECO:0000313" key="7">
    <source>
        <dbReference type="Proteomes" id="UP000001505"/>
    </source>
</evidence>
<proteinExistence type="predicted"/>
<evidence type="ECO:0000256" key="3">
    <source>
        <dbReference type="ARBA" id="ARBA00022801"/>
    </source>
</evidence>
<dbReference type="PANTHER" id="PTHR46233">
    <property type="entry name" value="HYDROXYACYLGLUTATHIONE HYDROLASE GLOC"/>
    <property type="match status" value="1"/>
</dbReference>
<protein>
    <submittedName>
        <fullName evidence="6">Metallo-beta-lactamase superfamily protein</fullName>
    </submittedName>
</protein>
<dbReference type="InterPro" id="IPR036866">
    <property type="entry name" value="RibonucZ/Hydroxyglut_hydro"/>
</dbReference>
<evidence type="ECO:0000313" key="6">
    <source>
        <dbReference type="EMBL" id="ADI39197.1"/>
    </source>
</evidence>
<dbReference type="Pfam" id="PF00753">
    <property type="entry name" value="Lactamase_B"/>
    <property type="match status" value="1"/>
</dbReference>
<dbReference type="EMBL" id="CP001928">
    <property type="protein sequence ID" value="ADI39197.1"/>
    <property type="molecule type" value="Genomic_DNA"/>
</dbReference>
<dbReference type="PANTHER" id="PTHR46233:SF3">
    <property type="entry name" value="HYDROXYACYLGLUTATHIONE HYDROLASE GLOC"/>
    <property type="match status" value="1"/>
</dbReference>
<keyword evidence="2" id="KW-0479">Metal-binding</keyword>
<dbReference type="Proteomes" id="UP000001505">
    <property type="component" value="Chromosome"/>
</dbReference>
<gene>
    <name evidence="6" type="ordered locus">wcw_1859</name>
</gene>
<dbReference type="SUPFAM" id="SSF56281">
    <property type="entry name" value="Metallo-hydrolase/oxidoreductase"/>
    <property type="match status" value="1"/>
</dbReference>
<keyword evidence="3" id="KW-0378">Hydrolase</keyword>
<keyword evidence="4" id="KW-0862">Zinc</keyword>
<evidence type="ECO:0000256" key="4">
    <source>
        <dbReference type="ARBA" id="ARBA00022833"/>
    </source>
</evidence>
<evidence type="ECO:0000256" key="2">
    <source>
        <dbReference type="ARBA" id="ARBA00022723"/>
    </source>
</evidence>
<feature type="domain" description="Metallo-beta-lactamase" evidence="5">
    <location>
        <begin position="12"/>
        <end position="190"/>
    </location>
</feature>
<dbReference type="GO" id="GO:0016787">
    <property type="term" value="F:hydrolase activity"/>
    <property type="evidence" value="ECO:0007669"/>
    <property type="project" value="UniProtKB-KW"/>
</dbReference>
<comment type="cofactor">
    <cofactor evidence="1">
        <name>Zn(2+)</name>
        <dbReference type="ChEBI" id="CHEBI:29105"/>
    </cofactor>
</comment>
<dbReference type="CDD" id="cd06262">
    <property type="entry name" value="metallo-hydrolase-like_MBL-fold"/>
    <property type="match status" value="1"/>
</dbReference>
<evidence type="ECO:0000256" key="1">
    <source>
        <dbReference type="ARBA" id="ARBA00001947"/>
    </source>
</evidence>
<dbReference type="OrthoDB" id="9802248at2"/>
<dbReference type="STRING" id="716544.wcw_1859"/>
<dbReference type="InterPro" id="IPR001279">
    <property type="entry name" value="Metallo-B-lactamas"/>
</dbReference>
<sequence>MIVQAFPSGPFETNAYIIACKKTSEAAIIDPAPNSADAIISYLNEHEFKPQMILITHSHWDHIGDTAMLKSTFHAPVYVHQLDMPNLNRPGSDGLPLLTEIEGVHPDKYLNDGDLIEVGELKLRVIHTPGHTPGGVCLYCPEHHTLISGDTLFAGSIGNLSFPTASPKDMWESLEKLSKLPSETKVYPGHGPATTIGHETWLSRAKEIFGG</sequence>
<dbReference type="GO" id="GO:0046872">
    <property type="term" value="F:metal ion binding"/>
    <property type="evidence" value="ECO:0007669"/>
    <property type="project" value="UniProtKB-KW"/>
</dbReference>
<reference evidence="6 7" key="1">
    <citation type="journal article" date="2010" name="PLoS ONE">
        <title>The Waddlia genome: a window into chlamydial biology.</title>
        <authorList>
            <person name="Bertelli C."/>
            <person name="Collyn F."/>
            <person name="Croxatto A."/>
            <person name="Ruckert C."/>
            <person name="Polkinghorne A."/>
            <person name="Kebbi-Beghdadi C."/>
            <person name="Goesmann A."/>
            <person name="Vaughan L."/>
            <person name="Greub G."/>
        </authorList>
    </citation>
    <scope>NUCLEOTIDE SEQUENCE [LARGE SCALE GENOMIC DNA]</scope>
    <source>
        <strain evidence="7">ATCC VR-1470 / WSU 86-1044</strain>
    </source>
</reference>
<dbReference type="HOGENOM" id="CLU_030571_5_3_0"/>
<accession>D6YT02</accession>
<dbReference type="Gene3D" id="3.60.15.10">
    <property type="entry name" value="Ribonuclease Z/Hydroxyacylglutathione hydrolase-like"/>
    <property type="match status" value="1"/>
</dbReference>
<dbReference type="SMART" id="SM00849">
    <property type="entry name" value="Lactamase_B"/>
    <property type="match status" value="1"/>
</dbReference>
<evidence type="ECO:0000259" key="5">
    <source>
        <dbReference type="SMART" id="SM00849"/>
    </source>
</evidence>
<dbReference type="RefSeq" id="WP_013182897.1">
    <property type="nucleotide sequence ID" value="NC_014225.1"/>
</dbReference>
<dbReference type="eggNOG" id="COG0491">
    <property type="taxonomic scope" value="Bacteria"/>
</dbReference>
<keyword evidence="7" id="KW-1185">Reference proteome</keyword>